<evidence type="ECO:0000313" key="2">
    <source>
        <dbReference type="Proteomes" id="UP001321506"/>
    </source>
</evidence>
<dbReference type="GO" id="GO:0019441">
    <property type="term" value="P:L-tryptophan catabolic process to kynurenine"/>
    <property type="evidence" value="ECO:0007669"/>
    <property type="project" value="InterPro"/>
</dbReference>
<comment type="caution">
    <text evidence="1">The sequence shown here is derived from an EMBL/GenBank/DDBJ whole genome shotgun (WGS) entry which is preliminary data.</text>
</comment>
<dbReference type="RefSeq" id="WP_281488076.1">
    <property type="nucleotide sequence ID" value="NZ_JASATX010000001.1"/>
</dbReference>
<sequence length="307" mass="33237">MAHQFTVAQSPWGVDDEIGALNHITPESRVNVLARVDGSRVFDLSCEYFVGMPTWSALGDPAYQIYKTHDPAGDVVTNPLGLDDDANKLTSYTGDAIAMYTHSGTHIDALNHFGCHGEIFNGYHAHEHFGNRTWNKCGVDTIPPIIARGVMLDIAALKGVEQLEPSYGIGPDDLQAAAERQGVTVQTGDVVIIRTGRYREWPDAAAFLTDEPGLNLDGAKWLVEQGAMIVGADNVAIEQLPAQNESTWIPVHMYLFNEAGVPIIEVLNCEELSAAGVSEFAFIGLPLKLRGASASPIRCIAMPLRAE</sequence>
<organism evidence="1 2">
    <name type="scientific">Ruicaihuangia caeni</name>
    <dbReference type="NCBI Taxonomy" id="3042517"/>
    <lineage>
        <taxon>Bacteria</taxon>
        <taxon>Bacillati</taxon>
        <taxon>Actinomycetota</taxon>
        <taxon>Actinomycetes</taxon>
        <taxon>Micrococcales</taxon>
        <taxon>Microbacteriaceae</taxon>
        <taxon>Ruicaihuangia</taxon>
    </lineage>
</organism>
<dbReference type="EMBL" id="JASATX010000001">
    <property type="protein sequence ID" value="MDI2098336.1"/>
    <property type="molecule type" value="Genomic_DNA"/>
</dbReference>
<protein>
    <submittedName>
        <fullName evidence="1">Cyclase family protein</fullName>
    </submittedName>
</protein>
<gene>
    <name evidence="1" type="ORF">QF206_05075</name>
</gene>
<dbReference type="GO" id="GO:0004061">
    <property type="term" value="F:arylformamidase activity"/>
    <property type="evidence" value="ECO:0007669"/>
    <property type="project" value="InterPro"/>
</dbReference>
<evidence type="ECO:0000313" key="1">
    <source>
        <dbReference type="EMBL" id="MDI2098336.1"/>
    </source>
</evidence>
<dbReference type="SUPFAM" id="SSF102198">
    <property type="entry name" value="Putative cyclase"/>
    <property type="match status" value="1"/>
</dbReference>
<name>A0AAW6T6P9_9MICO</name>
<reference evidence="1 2" key="1">
    <citation type="submission" date="2023-04" db="EMBL/GenBank/DDBJ databases">
        <title>Klugiella caeni sp. nov. isolated from the sludge of biochemical tank.</title>
        <authorList>
            <person name="Geng K."/>
        </authorList>
    </citation>
    <scope>NUCLEOTIDE SEQUENCE [LARGE SCALE GENOMIC DNA]</scope>
    <source>
        <strain evidence="1 2">YN-L-19</strain>
    </source>
</reference>
<dbReference type="Gene3D" id="3.50.30.50">
    <property type="entry name" value="Putative cyclase"/>
    <property type="match status" value="1"/>
</dbReference>
<dbReference type="InterPro" id="IPR007325">
    <property type="entry name" value="KFase/CYL"/>
</dbReference>
<accession>A0AAW6T6P9</accession>
<dbReference type="Proteomes" id="UP001321506">
    <property type="component" value="Unassembled WGS sequence"/>
</dbReference>
<dbReference type="PANTHER" id="PTHR34861">
    <property type="match status" value="1"/>
</dbReference>
<dbReference type="AlphaFoldDB" id="A0AAW6T6P9"/>
<proteinExistence type="predicted"/>
<dbReference type="InterPro" id="IPR037175">
    <property type="entry name" value="KFase_sf"/>
</dbReference>
<keyword evidence="2" id="KW-1185">Reference proteome</keyword>
<dbReference type="PANTHER" id="PTHR34861:SF10">
    <property type="entry name" value="CYCLASE"/>
    <property type="match status" value="1"/>
</dbReference>
<dbReference type="Pfam" id="PF04199">
    <property type="entry name" value="Cyclase"/>
    <property type="match status" value="1"/>
</dbReference>